<reference evidence="2 3" key="1">
    <citation type="submission" date="2022-07" db="EMBL/GenBank/DDBJ databases">
        <title>Methylomonas rivi sp. nov., Methylomonas rosea sp. nov., Methylomonas aureus sp. nov. and Methylomonas subterranea sp. nov., four novel methanotrophs isolated from a freshwater creek and the deep terrestrial subsurface.</title>
        <authorList>
            <person name="Abin C."/>
            <person name="Sankaranarayanan K."/>
            <person name="Garner C."/>
            <person name="Sindelar R."/>
            <person name="Kotary K."/>
            <person name="Garner R."/>
            <person name="Barclay S."/>
            <person name="Lawson P."/>
            <person name="Krumholz L."/>
        </authorList>
    </citation>
    <scope>NUCLEOTIDE SEQUENCE [LARGE SCALE GENOMIC DNA]</scope>
    <source>
        <strain evidence="2 3">WSC-6</strain>
    </source>
</reference>
<evidence type="ECO:0000313" key="2">
    <source>
        <dbReference type="EMBL" id="MCQ8130450.1"/>
    </source>
</evidence>
<name>A0ABT1U9F6_9GAMM</name>
<proteinExistence type="predicted"/>
<feature type="region of interest" description="Disordered" evidence="1">
    <location>
        <begin position="1"/>
        <end position="31"/>
    </location>
</feature>
<gene>
    <name evidence="2" type="ORF">NP596_18470</name>
</gene>
<comment type="caution">
    <text evidence="2">The sequence shown here is derived from an EMBL/GenBank/DDBJ whole genome shotgun (WGS) entry which is preliminary data.</text>
</comment>
<evidence type="ECO:0000313" key="3">
    <source>
        <dbReference type="Proteomes" id="UP001524586"/>
    </source>
</evidence>
<dbReference type="EMBL" id="JANIBK010000163">
    <property type="protein sequence ID" value="MCQ8130450.1"/>
    <property type="molecule type" value="Genomic_DNA"/>
</dbReference>
<evidence type="ECO:0000256" key="1">
    <source>
        <dbReference type="SAM" id="MobiDB-lite"/>
    </source>
</evidence>
<organism evidence="2 3">
    <name type="scientific">Methylomonas rivi</name>
    <dbReference type="NCBI Taxonomy" id="2952226"/>
    <lineage>
        <taxon>Bacteria</taxon>
        <taxon>Pseudomonadati</taxon>
        <taxon>Pseudomonadota</taxon>
        <taxon>Gammaproteobacteria</taxon>
        <taxon>Methylococcales</taxon>
        <taxon>Methylococcaceae</taxon>
        <taxon>Methylomonas</taxon>
    </lineage>
</organism>
<dbReference type="RefSeq" id="WP_256616875.1">
    <property type="nucleotide sequence ID" value="NZ_JANIBK010000163.1"/>
</dbReference>
<protein>
    <submittedName>
        <fullName evidence="2">Uncharacterized protein</fullName>
    </submittedName>
</protein>
<sequence>MRKASIIEQAVKKETSTAGSPAAAAEPATKAANVRLPQDSVLKRHFLCQLQAEISAGLSPRPTDSVLRRHYDGMVRAELEKRLRG</sequence>
<keyword evidence="3" id="KW-1185">Reference proteome</keyword>
<accession>A0ABT1U9F6</accession>
<dbReference type="Proteomes" id="UP001524586">
    <property type="component" value="Unassembled WGS sequence"/>
</dbReference>
<feature type="compositionally biased region" description="Low complexity" evidence="1">
    <location>
        <begin position="16"/>
        <end position="31"/>
    </location>
</feature>